<comment type="caution">
    <text evidence="5">The sequence shown here is derived from an EMBL/GenBank/DDBJ whole genome shotgun (WGS) entry which is preliminary data.</text>
</comment>
<dbReference type="GO" id="GO:0004842">
    <property type="term" value="F:ubiquitin-protein transferase activity"/>
    <property type="evidence" value="ECO:0007669"/>
    <property type="project" value="InterPro"/>
</dbReference>
<dbReference type="PANTHER" id="PTHR16047">
    <property type="entry name" value="RFWD3 PROTEIN"/>
    <property type="match status" value="1"/>
</dbReference>
<evidence type="ECO:0000313" key="6">
    <source>
        <dbReference type="Proteomes" id="UP000578531"/>
    </source>
</evidence>
<feature type="domain" description="RING-type" evidence="4">
    <location>
        <begin position="130"/>
        <end position="182"/>
    </location>
</feature>
<dbReference type="GO" id="GO:0016567">
    <property type="term" value="P:protein ubiquitination"/>
    <property type="evidence" value="ECO:0007669"/>
    <property type="project" value="InterPro"/>
</dbReference>
<dbReference type="PANTHER" id="PTHR16047:SF7">
    <property type="entry name" value="E3 UBIQUITIN-PROTEIN LIGASE RFWD3"/>
    <property type="match status" value="1"/>
</dbReference>
<accession>A0A8H6FWS5</accession>
<name>A0A8H6FWS5_9LECA</name>
<dbReference type="SMART" id="SM00184">
    <property type="entry name" value="RING"/>
    <property type="match status" value="1"/>
</dbReference>
<feature type="region of interest" description="Disordered" evidence="2">
    <location>
        <begin position="200"/>
        <end position="220"/>
    </location>
</feature>
<evidence type="ECO:0000256" key="3">
    <source>
        <dbReference type="SAM" id="Phobius"/>
    </source>
</evidence>
<keyword evidence="1" id="KW-0479">Metal-binding</keyword>
<gene>
    <name evidence="5" type="ORF">HO173_005896</name>
</gene>
<sequence>MSVGKGKPSNNNDVRRWDFSLVLMLGYVSLVPYSLVVSNVQRKSRSSAKENGKTAQNRKPCLFQGKRKSTPFSDTEISYSDNDNKRFQYYPWFSSLCVHGLHLNCSAMAQIFLDGLPQVNFETLPSKSRCMICLEVYGTNLEHDGAVEVVVCLPCGHHVGAQCIRIWLSPNEEARNSCPACRRAFFPAQPRPYMEHGTIEQEEDDLEDEEDDWHGPSGRTNHPRRANLGVFFLDVLRMVGEAGQPPRPGQEVPQMEAMEEYAQDRVRGWWPEFFQTTTEQYQESIRRARAVITTPRVPPPGASVSHWSPYPYLQLSGSEPINPEEGDPQHLDKVVQALATAFRTLSFRETIVYSILRDSGARARFPSSSEDLLQPLSAEQEEALFREMERRGALGMDFGREYSGLNNSQRWQVHREDGETWNPYSGLWSPDWSE</sequence>
<dbReference type="GO" id="GO:0005634">
    <property type="term" value="C:nucleus"/>
    <property type="evidence" value="ECO:0007669"/>
    <property type="project" value="InterPro"/>
</dbReference>
<keyword evidence="3" id="KW-0812">Transmembrane</keyword>
<dbReference type="Pfam" id="PF13639">
    <property type="entry name" value="zf-RING_2"/>
    <property type="match status" value="1"/>
</dbReference>
<protein>
    <recommendedName>
        <fullName evidence="4">RING-type domain-containing protein</fullName>
    </recommendedName>
</protein>
<proteinExistence type="predicted"/>
<dbReference type="OrthoDB" id="8062037at2759"/>
<dbReference type="GO" id="GO:0036297">
    <property type="term" value="P:interstrand cross-link repair"/>
    <property type="evidence" value="ECO:0007669"/>
    <property type="project" value="InterPro"/>
</dbReference>
<dbReference type="Gene3D" id="3.30.40.10">
    <property type="entry name" value="Zinc/RING finger domain, C3HC4 (zinc finger)"/>
    <property type="match status" value="1"/>
</dbReference>
<keyword evidence="3" id="KW-0472">Membrane</keyword>
<dbReference type="InterPro" id="IPR013083">
    <property type="entry name" value="Znf_RING/FYVE/PHD"/>
</dbReference>
<dbReference type="PROSITE" id="PS50089">
    <property type="entry name" value="ZF_RING_2"/>
    <property type="match status" value="1"/>
</dbReference>
<keyword evidence="3" id="KW-1133">Transmembrane helix</keyword>
<dbReference type="InterPro" id="IPR037381">
    <property type="entry name" value="RFWD3"/>
</dbReference>
<dbReference type="AlphaFoldDB" id="A0A8H6FWS5"/>
<reference evidence="5 6" key="1">
    <citation type="journal article" date="2020" name="Genomics">
        <title>Complete, high-quality genomes from long-read metagenomic sequencing of two wolf lichen thalli reveals enigmatic genome architecture.</title>
        <authorList>
            <person name="McKenzie S.K."/>
            <person name="Walston R.F."/>
            <person name="Allen J.L."/>
        </authorList>
    </citation>
    <scope>NUCLEOTIDE SEQUENCE [LARGE SCALE GENOMIC DNA]</scope>
    <source>
        <strain evidence="5">WasteWater2</strain>
    </source>
</reference>
<keyword evidence="6" id="KW-1185">Reference proteome</keyword>
<dbReference type="EMBL" id="JACCJC010000021">
    <property type="protein sequence ID" value="KAF6236265.1"/>
    <property type="molecule type" value="Genomic_DNA"/>
</dbReference>
<evidence type="ECO:0000256" key="2">
    <source>
        <dbReference type="SAM" id="MobiDB-lite"/>
    </source>
</evidence>
<organism evidence="5 6">
    <name type="scientific">Letharia columbiana</name>
    <dbReference type="NCBI Taxonomy" id="112416"/>
    <lineage>
        <taxon>Eukaryota</taxon>
        <taxon>Fungi</taxon>
        <taxon>Dikarya</taxon>
        <taxon>Ascomycota</taxon>
        <taxon>Pezizomycotina</taxon>
        <taxon>Lecanoromycetes</taxon>
        <taxon>OSLEUM clade</taxon>
        <taxon>Lecanoromycetidae</taxon>
        <taxon>Lecanorales</taxon>
        <taxon>Lecanorineae</taxon>
        <taxon>Parmeliaceae</taxon>
        <taxon>Letharia</taxon>
    </lineage>
</organism>
<dbReference type="InterPro" id="IPR001841">
    <property type="entry name" value="Znf_RING"/>
</dbReference>
<keyword evidence="1" id="KW-0863">Zinc-finger</keyword>
<dbReference type="GO" id="GO:0008270">
    <property type="term" value="F:zinc ion binding"/>
    <property type="evidence" value="ECO:0007669"/>
    <property type="project" value="UniProtKB-KW"/>
</dbReference>
<dbReference type="RefSeq" id="XP_037165617.1">
    <property type="nucleotide sequence ID" value="XM_037307808.1"/>
</dbReference>
<feature type="compositionally biased region" description="Acidic residues" evidence="2">
    <location>
        <begin position="200"/>
        <end position="212"/>
    </location>
</feature>
<feature type="transmembrane region" description="Helical" evidence="3">
    <location>
        <begin position="20"/>
        <end position="40"/>
    </location>
</feature>
<dbReference type="GeneID" id="59287557"/>
<dbReference type="Proteomes" id="UP000578531">
    <property type="component" value="Unassembled WGS sequence"/>
</dbReference>
<evidence type="ECO:0000313" key="5">
    <source>
        <dbReference type="EMBL" id="KAF6236265.1"/>
    </source>
</evidence>
<evidence type="ECO:0000256" key="1">
    <source>
        <dbReference type="PROSITE-ProRule" id="PRU00175"/>
    </source>
</evidence>
<dbReference type="SUPFAM" id="SSF57850">
    <property type="entry name" value="RING/U-box"/>
    <property type="match status" value="1"/>
</dbReference>
<evidence type="ECO:0000259" key="4">
    <source>
        <dbReference type="PROSITE" id="PS50089"/>
    </source>
</evidence>
<keyword evidence="1" id="KW-0862">Zinc</keyword>